<evidence type="ECO:0000259" key="3">
    <source>
        <dbReference type="Pfam" id="PF13100"/>
    </source>
</evidence>
<feature type="domain" description="Organic solvent tolerance-like N-terminal" evidence="3">
    <location>
        <begin position="48"/>
        <end position="203"/>
    </location>
</feature>
<gene>
    <name evidence="4" type="ORF">JHU38_08720</name>
</gene>
<dbReference type="Proteomes" id="UP000664265">
    <property type="component" value="Unassembled WGS sequence"/>
</dbReference>
<feature type="transmembrane region" description="Helical" evidence="2">
    <location>
        <begin position="16"/>
        <end position="36"/>
    </location>
</feature>
<organism evidence="4 5">
    <name type="scientific">Prevotella illustrans</name>
    <dbReference type="NCBI Taxonomy" id="2800387"/>
    <lineage>
        <taxon>Bacteria</taxon>
        <taxon>Pseudomonadati</taxon>
        <taxon>Bacteroidota</taxon>
        <taxon>Bacteroidia</taxon>
        <taxon>Bacteroidales</taxon>
        <taxon>Prevotellaceae</taxon>
        <taxon>Prevotella</taxon>
    </lineage>
</organism>
<dbReference type="Gene3D" id="2.60.450.10">
    <property type="entry name" value="Lipopolysaccharide (LPS) transport protein A like domain"/>
    <property type="match status" value="3"/>
</dbReference>
<keyword evidence="2" id="KW-0812">Transmembrane</keyword>
<accession>A0ABS3M6Q7</accession>
<dbReference type="InterPro" id="IPR052037">
    <property type="entry name" value="LPS_export_LptA"/>
</dbReference>
<reference evidence="4 5" key="1">
    <citation type="submission" date="2021-01" db="EMBL/GenBank/DDBJ databases">
        <title>Prevotella A2931 sp. nov.</title>
        <authorList>
            <person name="Buhl M."/>
            <person name="Oberhettinger P."/>
        </authorList>
    </citation>
    <scope>NUCLEOTIDE SEQUENCE [LARGE SCALE GENOMIC DNA]</scope>
    <source>
        <strain evidence="4 5">A2931</strain>
    </source>
</reference>
<evidence type="ECO:0000256" key="2">
    <source>
        <dbReference type="SAM" id="Phobius"/>
    </source>
</evidence>
<protein>
    <recommendedName>
        <fullName evidence="3">Organic solvent tolerance-like N-terminal domain-containing protein</fullName>
    </recommendedName>
</protein>
<name>A0ABS3M6Q7_9BACT</name>
<evidence type="ECO:0000313" key="4">
    <source>
        <dbReference type="EMBL" id="MBO1363849.1"/>
    </source>
</evidence>
<dbReference type="InterPro" id="IPR005653">
    <property type="entry name" value="OstA-like_N"/>
</dbReference>
<dbReference type="Pfam" id="PF13100">
    <property type="entry name" value="OstA_2"/>
    <property type="match status" value="1"/>
</dbReference>
<dbReference type="RefSeq" id="WP_107582143.1">
    <property type="nucleotide sequence ID" value="NZ_JAERMS010000028.1"/>
</dbReference>
<dbReference type="PANTHER" id="PTHR36504">
    <property type="entry name" value="LIPOPOLYSACCHARIDE EXPORT SYSTEM PROTEIN LPTA"/>
    <property type="match status" value="1"/>
</dbReference>
<sequence length="553" mass="64195">MTGFKDIVKDYGGHRVIFGVILCLFGLLILPIGAVAQGRKPKAKQDPKVYLIHADILRYDIYGPTPDAQIVKGKVHFMHQGAQLWCDSAYFYQETNAVKAFGHVRFKQADMTLTCQWAHYDGQTQQMFARENVVMKRGKQTLYTDSLNYDRLYDYAYFFEGGRLIDGKDKLIADWGEYNTKTREAIFYYNVKMYSDNRLIKTDELHYDRERSRAHVVGPSTITQRNSIIHTTDAYFNTLTDNSELFARSTIEDENRTITGDSLYYDKKSGLARGYGNVIYVDKKNKNELHCGRMRYNEKTGRGWATVNALAKDYSRKDTLYVHADSMKIYTFHINTDSVYRKVHCFDHVKAFRVDVQAVCDSMVINTKDSCMTMYRDPIVWNGGRQLLGERIDVYMNDSTIRYAKVTNQALSVELLPDKKHYNQVSSKVMDATFDNGVARFSQAIGNVKSIYYPQEENDSSLMSLVYMETDTMKMYMSPQRKLERIWTPKNNGTWYPITQIPPDKYKLPEFAWFEELRPTDPADVMNWRGKGGDQILKVIKRHEAPLQKLDRQ</sequence>
<evidence type="ECO:0000313" key="5">
    <source>
        <dbReference type="Proteomes" id="UP000664265"/>
    </source>
</evidence>
<proteinExistence type="predicted"/>
<comment type="caution">
    <text evidence="4">The sequence shown here is derived from an EMBL/GenBank/DDBJ whole genome shotgun (WGS) entry which is preliminary data.</text>
</comment>
<dbReference type="EMBL" id="JAERMS010000028">
    <property type="protein sequence ID" value="MBO1363849.1"/>
    <property type="molecule type" value="Genomic_DNA"/>
</dbReference>
<keyword evidence="2" id="KW-1133">Transmembrane helix</keyword>
<keyword evidence="1" id="KW-0732">Signal</keyword>
<dbReference type="PANTHER" id="PTHR36504:SF1">
    <property type="entry name" value="LIPOPOLYSACCHARIDE EXPORT SYSTEM PROTEIN LPTA"/>
    <property type="match status" value="1"/>
</dbReference>
<evidence type="ECO:0000256" key="1">
    <source>
        <dbReference type="ARBA" id="ARBA00022729"/>
    </source>
</evidence>
<keyword evidence="5" id="KW-1185">Reference proteome</keyword>
<keyword evidence="2" id="KW-0472">Membrane</keyword>